<comment type="caution">
    <text evidence="1">The sequence shown here is derived from an EMBL/GenBank/DDBJ whole genome shotgun (WGS) entry which is preliminary data.</text>
</comment>
<dbReference type="Proteomes" id="UP000789706">
    <property type="component" value="Unassembled WGS sequence"/>
</dbReference>
<dbReference type="Pfam" id="PF11720">
    <property type="entry name" value="Inhibitor_I78"/>
    <property type="match status" value="1"/>
</dbReference>
<dbReference type="Gene3D" id="3.30.10.10">
    <property type="entry name" value="Trypsin Inhibitor V, subunit A"/>
    <property type="match status" value="1"/>
</dbReference>
<sequence>MSSKSIDEWKSKLVGKILVRSKDISTVSEVDKDKVVLETDLPEVKRIVNKGMLVTMDWKPERLNVHLNEDNKITSVNYG</sequence>
<keyword evidence="2" id="KW-1185">Reference proteome</keyword>
<dbReference type="InterPro" id="IPR021719">
    <property type="entry name" value="Prot_inh_I78"/>
</dbReference>
<dbReference type="OrthoDB" id="10013825at2759"/>
<dbReference type="AlphaFoldDB" id="A0A9N9G2A4"/>
<name>A0A9N9G2A4_9GLOM</name>
<gene>
    <name evidence="1" type="ORF">DEBURN_LOCUS8267</name>
</gene>
<proteinExistence type="predicted"/>
<dbReference type="PANTHER" id="PTHR39600">
    <property type="entry name" value="PEPTIDASE INHIBITOR I78 FAMILY PROTEIN"/>
    <property type="match status" value="1"/>
</dbReference>
<organism evidence="1 2">
    <name type="scientific">Diversispora eburnea</name>
    <dbReference type="NCBI Taxonomy" id="1213867"/>
    <lineage>
        <taxon>Eukaryota</taxon>
        <taxon>Fungi</taxon>
        <taxon>Fungi incertae sedis</taxon>
        <taxon>Mucoromycota</taxon>
        <taxon>Glomeromycotina</taxon>
        <taxon>Glomeromycetes</taxon>
        <taxon>Diversisporales</taxon>
        <taxon>Diversisporaceae</taxon>
        <taxon>Diversispora</taxon>
    </lineage>
</organism>
<evidence type="ECO:0000313" key="1">
    <source>
        <dbReference type="EMBL" id="CAG8574726.1"/>
    </source>
</evidence>
<reference evidence="1" key="1">
    <citation type="submission" date="2021-06" db="EMBL/GenBank/DDBJ databases">
        <authorList>
            <person name="Kallberg Y."/>
            <person name="Tangrot J."/>
            <person name="Rosling A."/>
        </authorList>
    </citation>
    <scope>NUCLEOTIDE SEQUENCE</scope>
    <source>
        <strain evidence="1">AZ414A</strain>
    </source>
</reference>
<protein>
    <submittedName>
        <fullName evidence="1">6985_t:CDS:1</fullName>
    </submittedName>
</protein>
<dbReference type="PANTHER" id="PTHR39600:SF1">
    <property type="entry name" value="PEPTIDASE INHIBITOR I78 FAMILY PROTEIN"/>
    <property type="match status" value="1"/>
</dbReference>
<evidence type="ECO:0000313" key="2">
    <source>
        <dbReference type="Proteomes" id="UP000789706"/>
    </source>
</evidence>
<accession>A0A9N9G2A4</accession>
<dbReference type="EMBL" id="CAJVPK010001170">
    <property type="protein sequence ID" value="CAG8574726.1"/>
    <property type="molecule type" value="Genomic_DNA"/>
</dbReference>